<evidence type="ECO:0000256" key="6">
    <source>
        <dbReference type="ARBA" id="ARBA00022763"/>
    </source>
</evidence>
<evidence type="ECO:0000256" key="8">
    <source>
        <dbReference type="ARBA" id="ARBA00022806"/>
    </source>
</evidence>
<dbReference type="STRING" id="84029.CROST_40050"/>
<evidence type="ECO:0000256" key="12">
    <source>
        <dbReference type="ARBA" id="ARBA00023172"/>
    </source>
</evidence>
<dbReference type="Gene3D" id="3.40.50.300">
    <property type="entry name" value="P-loop containing nucleotide triphosphate hydrolases"/>
    <property type="match status" value="2"/>
</dbReference>
<dbReference type="PROSITE" id="PS51192">
    <property type="entry name" value="HELICASE_ATP_BIND_1"/>
    <property type="match status" value="1"/>
</dbReference>
<dbReference type="Pfam" id="PF16124">
    <property type="entry name" value="RecQ_Zn_bind"/>
    <property type="match status" value="1"/>
</dbReference>
<dbReference type="Pfam" id="PF00570">
    <property type="entry name" value="HRDC"/>
    <property type="match status" value="1"/>
</dbReference>
<organism evidence="17 18">
    <name type="scientific">Clostridium felsineum</name>
    <dbReference type="NCBI Taxonomy" id="36839"/>
    <lineage>
        <taxon>Bacteria</taxon>
        <taxon>Bacillati</taxon>
        <taxon>Bacillota</taxon>
        <taxon>Clostridia</taxon>
        <taxon>Eubacteriales</taxon>
        <taxon>Clostridiaceae</taxon>
        <taxon>Clostridium</taxon>
    </lineage>
</organism>
<evidence type="ECO:0000256" key="9">
    <source>
        <dbReference type="ARBA" id="ARBA00022833"/>
    </source>
</evidence>
<evidence type="ECO:0000256" key="4">
    <source>
        <dbReference type="ARBA" id="ARBA00022723"/>
    </source>
</evidence>
<dbReference type="Pfam" id="PF00271">
    <property type="entry name" value="Helicase_C"/>
    <property type="match status" value="1"/>
</dbReference>
<dbReference type="InterPro" id="IPR010997">
    <property type="entry name" value="HRDC-like_sf"/>
</dbReference>
<dbReference type="Pfam" id="PF09382">
    <property type="entry name" value="RQC"/>
    <property type="match status" value="1"/>
</dbReference>
<dbReference type="EMBL" id="CP096983">
    <property type="protein sequence ID" value="URZ12720.1"/>
    <property type="molecule type" value="Genomic_DNA"/>
</dbReference>
<dbReference type="NCBIfam" id="TIGR01389">
    <property type="entry name" value="recQ"/>
    <property type="match status" value="1"/>
</dbReference>
<evidence type="ECO:0000313" key="18">
    <source>
        <dbReference type="Proteomes" id="UP000190951"/>
    </source>
</evidence>
<dbReference type="InterPro" id="IPR018982">
    <property type="entry name" value="RQC_domain"/>
</dbReference>
<keyword evidence="14" id="KW-0413">Isomerase</keyword>
<dbReference type="SUPFAM" id="SSF52540">
    <property type="entry name" value="P-loop containing nucleoside triphosphate hydrolases"/>
    <property type="match status" value="1"/>
</dbReference>
<name>A0A1S8M813_9CLOT</name>
<evidence type="ECO:0000256" key="1">
    <source>
        <dbReference type="ARBA" id="ARBA00001946"/>
    </source>
</evidence>
<keyword evidence="4" id="KW-0479">Metal-binding</keyword>
<dbReference type="Gene3D" id="1.10.10.1390">
    <property type="entry name" value="ATP-dependent DNA helicase RecQ"/>
    <property type="match status" value="1"/>
</dbReference>
<dbReference type="SUPFAM" id="SSF46785">
    <property type="entry name" value="Winged helix' DNA-binding domain"/>
    <property type="match status" value="1"/>
</dbReference>
<dbReference type="InterPro" id="IPR029491">
    <property type="entry name" value="Helicase_HTH"/>
</dbReference>
<reference evidence="17 18" key="1">
    <citation type="submission" date="2022-04" db="EMBL/GenBank/DDBJ databases">
        <title>Genome sequence of C. roseum typestrain.</title>
        <authorList>
            <person name="Poehlein A."/>
            <person name="Schoch T."/>
            <person name="Duerre P."/>
            <person name="Daniel R."/>
        </authorList>
    </citation>
    <scope>NUCLEOTIDE SEQUENCE [LARGE SCALE GENOMIC DNA]</scope>
    <source>
        <strain evidence="17 18">DSM 7320</strain>
    </source>
</reference>
<evidence type="ECO:0000256" key="2">
    <source>
        <dbReference type="ARBA" id="ARBA00001947"/>
    </source>
</evidence>
<dbReference type="PANTHER" id="PTHR13710:SF105">
    <property type="entry name" value="ATP-DEPENDENT DNA HELICASE Q1"/>
    <property type="match status" value="1"/>
</dbReference>
<keyword evidence="5" id="KW-0547">Nucleotide-binding</keyword>
<dbReference type="InterPro" id="IPR036388">
    <property type="entry name" value="WH-like_DNA-bd_sf"/>
</dbReference>
<dbReference type="SUPFAM" id="SSF47819">
    <property type="entry name" value="HRDC-like"/>
    <property type="match status" value="1"/>
</dbReference>
<dbReference type="RefSeq" id="WP_077834142.1">
    <property type="nucleotide sequence ID" value="NZ_CP096983.1"/>
</dbReference>
<dbReference type="Gene3D" id="1.10.150.80">
    <property type="entry name" value="HRDC domain"/>
    <property type="match status" value="1"/>
</dbReference>
<sequence length="713" mass="81486">MDNNIFNILKKYFGYSSFRQGQENIIQSIIDGHDTFAIMPTGGGKSICYQIPALYMNGLTIVITPLISLMKDQVDTLRENGVNASYINSTLSQKETNDTLMSALSGHLKILYVAPERLEQEYFRNAIKDLPVAMVAVDEAHCVSQWGHDFRVSYKRIVPFINIFDKRPILAAFTATATDEVKKDIINLLELREPNSFITGFDRDNLFFSIVKNENKFDFITKYLAKHKDVSGIIYAATRKEVDSLHQKLLSQGYAVGKYHAGMSDNDRSKSQDLFLYDETKLMIATNAFGMGIDKSNVRFVIHYNMPKNLESYYQEAGRAGRDGEKSECIILFSGQDIQIQKFLIRQSIPSFDRQRIEMKKLNDMINYCMTTSCLRKYILNYFGEDYEVDNCDNCINCTGNVEIVDITLDAQKIISCIYRMGQNFGVTMIAEVLKGSKNNKVLRFNFDKLSTYGIMKDYTLKQITNFINTLIADGYLYLSDSEYPIVKMSKESIDVLKGSKKVVQKIHIVAELSLSTDNNLFEILKGLRLELSRKENVPPYIIFSDAVLSEMCKYYPKDKISMLQIKGIGELKYSKYGEIFEKKIKEYIKETNLTPEDNKATLIVPEILSKKLPTHIETFNLYKKGLNLSEIAKARNLSITTVQEHILKCANEGLNVNLDSYIPEEYKDLIYEKIKTLGTSKLRPIKEALPDDVDYMAIKSAIFKYTSKNKAI</sequence>
<comment type="catalytic activity">
    <reaction evidence="15">
        <text>Couples ATP hydrolysis with the unwinding of duplex DNA by translocating in the 3'-5' direction.</text>
        <dbReference type="EC" id="5.6.2.4"/>
    </reaction>
</comment>
<dbReference type="KEGG" id="crw:CROST_034650"/>
<dbReference type="GO" id="GO:0046872">
    <property type="term" value="F:metal ion binding"/>
    <property type="evidence" value="ECO:0007669"/>
    <property type="project" value="UniProtKB-KW"/>
</dbReference>
<dbReference type="EC" id="5.6.2.4" evidence="16"/>
<dbReference type="CDD" id="cd17920">
    <property type="entry name" value="DEXHc_RecQ"/>
    <property type="match status" value="1"/>
</dbReference>
<dbReference type="CDD" id="cd18794">
    <property type="entry name" value="SF2_C_RecQ"/>
    <property type="match status" value="1"/>
</dbReference>
<dbReference type="GO" id="GO:0009432">
    <property type="term" value="P:SOS response"/>
    <property type="evidence" value="ECO:0007669"/>
    <property type="project" value="UniProtKB-UniRule"/>
</dbReference>
<comment type="similarity">
    <text evidence="3">Belongs to the helicase family. RecQ subfamily.</text>
</comment>
<keyword evidence="9" id="KW-0862">Zinc</keyword>
<dbReference type="GO" id="GO:0005524">
    <property type="term" value="F:ATP binding"/>
    <property type="evidence" value="ECO:0007669"/>
    <property type="project" value="UniProtKB-KW"/>
</dbReference>
<keyword evidence="13" id="KW-0234">DNA repair</keyword>
<keyword evidence="10" id="KW-0067">ATP-binding</keyword>
<dbReference type="Pfam" id="PF00270">
    <property type="entry name" value="DEAD"/>
    <property type="match status" value="1"/>
</dbReference>
<dbReference type="GO" id="GO:0009378">
    <property type="term" value="F:four-way junction helicase activity"/>
    <property type="evidence" value="ECO:0007669"/>
    <property type="project" value="TreeGrafter"/>
</dbReference>
<dbReference type="FunFam" id="3.40.50.300:FF:000296">
    <property type="entry name" value="ATP-dependent DNA helicase RecQ"/>
    <property type="match status" value="1"/>
</dbReference>
<accession>A0A1S8M813</accession>
<dbReference type="InterPro" id="IPR044876">
    <property type="entry name" value="HRDC_dom_sf"/>
</dbReference>
<dbReference type="GO" id="GO:0003677">
    <property type="term" value="F:DNA binding"/>
    <property type="evidence" value="ECO:0007669"/>
    <property type="project" value="UniProtKB-KW"/>
</dbReference>
<dbReference type="InterPro" id="IPR002121">
    <property type="entry name" value="HRDC_dom"/>
</dbReference>
<dbReference type="SMART" id="SM00490">
    <property type="entry name" value="HELICc"/>
    <property type="match status" value="1"/>
</dbReference>
<dbReference type="GO" id="GO:0030894">
    <property type="term" value="C:replisome"/>
    <property type="evidence" value="ECO:0007669"/>
    <property type="project" value="TreeGrafter"/>
</dbReference>
<evidence type="ECO:0000256" key="11">
    <source>
        <dbReference type="ARBA" id="ARBA00023125"/>
    </source>
</evidence>
<dbReference type="GO" id="GO:0006281">
    <property type="term" value="P:DNA repair"/>
    <property type="evidence" value="ECO:0007669"/>
    <property type="project" value="UniProtKB-KW"/>
</dbReference>
<dbReference type="InterPro" id="IPR011545">
    <property type="entry name" value="DEAD/DEAH_box_helicase_dom"/>
</dbReference>
<dbReference type="Gene3D" id="1.10.10.10">
    <property type="entry name" value="Winged helix-like DNA-binding domain superfamily/Winged helix DNA-binding domain"/>
    <property type="match status" value="1"/>
</dbReference>
<dbReference type="Proteomes" id="UP000190951">
    <property type="component" value="Chromosome"/>
</dbReference>
<keyword evidence="7 17" id="KW-0378">Hydrolase</keyword>
<dbReference type="Pfam" id="PF14493">
    <property type="entry name" value="HTH_40"/>
    <property type="match status" value="1"/>
</dbReference>
<dbReference type="AlphaFoldDB" id="A0A1S8M813"/>
<evidence type="ECO:0000256" key="3">
    <source>
        <dbReference type="ARBA" id="ARBA00005446"/>
    </source>
</evidence>
<dbReference type="SMART" id="SM00341">
    <property type="entry name" value="HRDC"/>
    <property type="match status" value="1"/>
</dbReference>
<dbReference type="InterPro" id="IPR006293">
    <property type="entry name" value="DNA_helicase_ATP-dep_RecQ_bac"/>
</dbReference>
<dbReference type="InterPro" id="IPR001650">
    <property type="entry name" value="Helicase_C-like"/>
</dbReference>
<proteinExistence type="inferred from homology"/>
<evidence type="ECO:0000256" key="10">
    <source>
        <dbReference type="ARBA" id="ARBA00022840"/>
    </source>
</evidence>
<keyword evidence="18" id="KW-1185">Reference proteome</keyword>
<keyword evidence="12" id="KW-0233">DNA recombination</keyword>
<dbReference type="NCBIfam" id="TIGR00614">
    <property type="entry name" value="recQ_fam"/>
    <property type="match status" value="1"/>
</dbReference>
<dbReference type="InterPro" id="IPR004589">
    <property type="entry name" value="DNA_helicase_ATP-dep_RecQ"/>
</dbReference>
<comment type="cofactor">
    <cofactor evidence="2">
        <name>Zn(2+)</name>
        <dbReference type="ChEBI" id="CHEBI:29105"/>
    </cofactor>
</comment>
<keyword evidence="6" id="KW-0227">DNA damage</keyword>
<dbReference type="PROSITE" id="PS51194">
    <property type="entry name" value="HELICASE_CTER"/>
    <property type="match status" value="1"/>
</dbReference>
<dbReference type="GO" id="GO:0006260">
    <property type="term" value="P:DNA replication"/>
    <property type="evidence" value="ECO:0007669"/>
    <property type="project" value="InterPro"/>
</dbReference>
<evidence type="ECO:0000313" key="17">
    <source>
        <dbReference type="EMBL" id="URZ12720.1"/>
    </source>
</evidence>
<keyword evidence="8 17" id="KW-0347">Helicase</keyword>
<evidence type="ECO:0000256" key="15">
    <source>
        <dbReference type="ARBA" id="ARBA00034617"/>
    </source>
</evidence>
<dbReference type="SMART" id="SM00487">
    <property type="entry name" value="DEXDc"/>
    <property type="match status" value="1"/>
</dbReference>
<dbReference type="GO" id="GO:0043138">
    <property type="term" value="F:3'-5' DNA helicase activity"/>
    <property type="evidence" value="ECO:0007669"/>
    <property type="project" value="UniProtKB-EC"/>
</dbReference>
<dbReference type="InterPro" id="IPR014001">
    <property type="entry name" value="Helicase_ATP-bd"/>
</dbReference>
<dbReference type="GO" id="GO:0005737">
    <property type="term" value="C:cytoplasm"/>
    <property type="evidence" value="ECO:0007669"/>
    <property type="project" value="TreeGrafter"/>
</dbReference>
<comment type="cofactor">
    <cofactor evidence="1">
        <name>Mg(2+)</name>
        <dbReference type="ChEBI" id="CHEBI:18420"/>
    </cofactor>
</comment>
<dbReference type="SMART" id="SM00956">
    <property type="entry name" value="RQC"/>
    <property type="match status" value="1"/>
</dbReference>
<evidence type="ECO:0000256" key="14">
    <source>
        <dbReference type="ARBA" id="ARBA00023235"/>
    </source>
</evidence>
<dbReference type="InterPro" id="IPR032284">
    <property type="entry name" value="RecQ_Zn-bd"/>
</dbReference>
<dbReference type="InterPro" id="IPR027417">
    <property type="entry name" value="P-loop_NTPase"/>
</dbReference>
<gene>
    <name evidence="17" type="primary">recQ</name>
    <name evidence="17" type="ORF">CROST_034650</name>
</gene>
<evidence type="ECO:0000256" key="13">
    <source>
        <dbReference type="ARBA" id="ARBA00023204"/>
    </source>
</evidence>
<evidence type="ECO:0000256" key="7">
    <source>
        <dbReference type="ARBA" id="ARBA00022801"/>
    </source>
</evidence>
<keyword evidence="11" id="KW-0238">DNA-binding</keyword>
<dbReference type="PROSITE" id="PS50967">
    <property type="entry name" value="HRDC"/>
    <property type="match status" value="1"/>
</dbReference>
<protein>
    <recommendedName>
        <fullName evidence="16">DNA helicase RecQ</fullName>
        <ecNumber evidence="16">5.6.2.4</ecNumber>
    </recommendedName>
</protein>
<evidence type="ECO:0000256" key="5">
    <source>
        <dbReference type="ARBA" id="ARBA00022741"/>
    </source>
</evidence>
<dbReference type="GO" id="GO:0043590">
    <property type="term" value="C:bacterial nucleoid"/>
    <property type="evidence" value="ECO:0007669"/>
    <property type="project" value="TreeGrafter"/>
</dbReference>
<dbReference type="InterPro" id="IPR036390">
    <property type="entry name" value="WH_DNA-bd_sf"/>
</dbReference>
<evidence type="ECO:0000256" key="16">
    <source>
        <dbReference type="NCBIfam" id="TIGR01389"/>
    </source>
</evidence>
<dbReference type="GO" id="GO:0016787">
    <property type="term" value="F:hydrolase activity"/>
    <property type="evidence" value="ECO:0007669"/>
    <property type="project" value="UniProtKB-KW"/>
</dbReference>
<dbReference type="GO" id="GO:0006310">
    <property type="term" value="P:DNA recombination"/>
    <property type="evidence" value="ECO:0007669"/>
    <property type="project" value="UniProtKB-UniRule"/>
</dbReference>
<dbReference type="PANTHER" id="PTHR13710">
    <property type="entry name" value="DNA HELICASE RECQ FAMILY MEMBER"/>
    <property type="match status" value="1"/>
</dbReference>